<reference evidence="9" key="1">
    <citation type="journal article" date="2017" name="Gigascience">
        <title>The genome draft of coconut (Cocos nucifera).</title>
        <authorList>
            <person name="Xiao Y."/>
            <person name="Xu P."/>
            <person name="Fan H."/>
            <person name="Baudouin L."/>
            <person name="Xia W."/>
            <person name="Bocs S."/>
            <person name="Xu J."/>
            <person name="Li Q."/>
            <person name="Guo A."/>
            <person name="Zhou L."/>
            <person name="Li J."/>
            <person name="Wu Y."/>
            <person name="Ma Z."/>
            <person name="Armero A."/>
            <person name="Issali A.E."/>
            <person name="Liu N."/>
            <person name="Peng M."/>
            <person name="Yang Y."/>
        </authorList>
    </citation>
    <scope>NUCLEOTIDE SEQUENCE</scope>
    <source>
        <tissue evidence="9">Spear leaf of Hainan Tall coconut</tissue>
    </source>
</reference>
<evidence type="ECO:0000256" key="6">
    <source>
        <dbReference type="ARBA" id="ARBA00023157"/>
    </source>
</evidence>
<dbReference type="CDD" id="cd02242">
    <property type="entry name" value="cupin_11S_legumin_N"/>
    <property type="match status" value="1"/>
</dbReference>
<feature type="domain" description="Cupin type-1" evidence="8">
    <location>
        <begin position="50"/>
        <end position="242"/>
    </location>
</feature>
<organism evidence="9 10">
    <name type="scientific">Cocos nucifera</name>
    <name type="common">Coconut palm</name>
    <dbReference type="NCBI Taxonomy" id="13894"/>
    <lineage>
        <taxon>Eukaryota</taxon>
        <taxon>Viridiplantae</taxon>
        <taxon>Streptophyta</taxon>
        <taxon>Embryophyta</taxon>
        <taxon>Tracheophyta</taxon>
        <taxon>Spermatophyta</taxon>
        <taxon>Magnoliopsida</taxon>
        <taxon>Liliopsida</taxon>
        <taxon>Arecaceae</taxon>
        <taxon>Arecoideae</taxon>
        <taxon>Cocoseae</taxon>
        <taxon>Attaleinae</taxon>
        <taxon>Cocos</taxon>
    </lineage>
</organism>
<accession>A0A8K0IE30</accession>
<dbReference type="InterPro" id="IPR006045">
    <property type="entry name" value="Cupin_1"/>
</dbReference>
<evidence type="ECO:0000256" key="1">
    <source>
        <dbReference type="ARBA" id="ARBA00007178"/>
    </source>
</evidence>
<dbReference type="PANTHER" id="PTHR31189:SF35">
    <property type="entry name" value="12S SEED STORAGE PROTEIN CRB"/>
    <property type="match status" value="1"/>
</dbReference>
<dbReference type="InterPro" id="IPR006044">
    <property type="entry name" value="11S_seedstore_pln"/>
</dbReference>
<dbReference type="PANTHER" id="PTHR31189">
    <property type="entry name" value="OS03G0336100 PROTEIN-RELATED"/>
    <property type="match status" value="1"/>
</dbReference>
<dbReference type="InterPro" id="IPR050253">
    <property type="entry name" value="Seed_Storage-Functional"/>
</dbReference>
<dbReference type="SUPFAM" id="SSF51182">
    <property type="entry name" value="RmlC-like cupins"/>
    <property type="match status" value="1"/>
</dbReference>
<evidence type="ECO:0000256" key="7">
    <source>
        <dbReference type="SAM" id="SignalP"/>
    </source>
</evidence>
<keyword evidence="6" id="KW-1015">Disulfide bond</keyword>
<feature type="domain" description="Cupin type-1" evidence="8">
    <location>
        <begin position="294"/>
        <end position="443"/>
    </location>
</feature>
<dbReference type="PRINTS" id="PR00439">
    <property type="entry name" value="11SGLOBULIN"/>
</dbReference>
<evidence type="ECO:0000256" key="2">
    <source>
        <dbReference type="ARBA" id="ARBA00011818"/>
    </source>
</evidence>
<sequence length="466" mass="52645">MASSSLLSFSLCLLLLCHLSQAQFGSSQESPFQSPRRSVSSRNECRIERLNALEPTRTVRSEAGVTDYFDEDNEQFRCAGVSTIRRVIEPRGLLLPSMSNAPRLVYIVQGMGIVGLVMPGCPETFQSFQRSEREEGERHRWSRDEHQKVYQFQEGDVLAVPNGFAYWCYNNGENPVVAITVLDTSNDANQLDRSHRQFLLAGRQEQGRQRYGREGSIKENILRGFSTELLAAAFGVNMELARKLQCRDDTRGEIVRAENGLQVLRPSGMEEEEREEGRSINGFEETYCSMKIKQNIGDPRRADVFNPRGGRITTLNSEKLPILRFIQMSAERVVLYRNAMVSPHWNINAHSIMYCTGGRGRVEVADDRGETVFDGELRQGQLLIVPQNFAMLERAGSEGFQLVSIKTSDRAMVSTIVGKTSALRGMPVEVLMNSYRLSRDEARRVKLTRGDEVAIFTPRRESRAEA</sequence>
<feature type="signal peptide" evidence="7">
    <location>
        <begin position="1"/>
        <end position="22"/>
    </location>
</feature>
<comment type="subunit">
    <text evidence="2">Hexamer; each subunit is composed of an acidic and a basic chain derived from a single precursor and linked by a disulfide bond.</text>
</comment>
<dbReference type="CDD" id="cd02243">
    <property type="entry name" value="cupin_11S_legumin_C"/>
    <property type="match status" value="1"/>
</dbReference>
<keyword evidence="10" id="KW-1185">Reference proteome</keyword>
<proteinExistence type="inferred from homology"/>
<dbReference type="Gene3D" id="2.60.120.10">
    <property type="entry name" value="Jelly Rolls"/>
    <property type="match status" value="2"/>
</dbReference>
<dbReference type="FunFam" id="2.60.120.10:FF:000073">
    <property type="entry name" value="Glycinin G1"/>
    <property type="match status" value="1"/>
</dbReference>
<dbReference type="Proteomes" id="UP000797356">
    <property type="component" value="Chromosome 7"/>
</dbReference>
<dbReference type="GO" id="GO:0048316">
    <property type="term" value="P:seed development"/>
    <property type="evidence" value="ECO:0007669"/>
    <property type="project" value="UniProtKB-ARBA"/>
</dbReference>
<dbReference type="FunFam" id="2.60.120.10:FF:000124">
    <property type="entry name" value="Glycinin G5"/>
    <property type="match status" value="1"/>
</dbReference>
<evidence type="ECO:0000256" key="4">
    <source>
        <dbReference type="ARBA" id="ARBA00022761"/>
    </source>
</evidence>
<dbReference type="InterPro" id="IPR011051">
    <property type="entry name" value="RmlC_Cupin_sf"/>
</dbReference>
<keyword evidence="5" id="KW-0708">Seed storage protein</keyword>
<name>A0A8K0IE30_COCNU</name>
<protein>
    <submittedName>
        <fullName evidence="9">Cocosin 1</fullName>
    </submittedName>
</protein>
<dbReference type="AlphaFoldDB" id="A0A8K0IE30"/>
<dbReference type="OrthoDB" id="2016041at2759"/>
<comment type="caution">
    <text evidence="9">The sequence shown here is derived from an EMBL/GenBank/DDBJ whole genome shotgun (WGS) entry which is preliminary data.</text>
</comment>
<evidence type="ECO:0000313" key="9">
    <source>
        <dbReference type="EMBL" id="KAG1354301.1"/>
    </source>
</evidence>
<reference evidence="9" key="2">
    <citation type="submission" date="2019-07" db="EMBL/GenBank/DDBJ databases">
        <authorList>
            <person name="Yang Y."/>
            <person name="Bocs S."/>
            <person name="Baudouin L."/>
        </authorList>
    </citation>
    <scope>NUCLEOTIDE SEQUENCE</scope>
    <source>
        <tissue evidence="9">Spear leaf of Hainan Tall coconut</tissue>
    </source>
</reference>
<keyword evidence="3 7" id="KW-0732">Signal</keyword>
<dbReference type="GO" id="GO:0045735">
    <property type="term" value="F:nutrient reservoir activity"/>
    <property type="evidence" value="ECO:0007669"/>
    <property type="project" value="UniProtKB-KW"/>
</dbReference>
<evidence type="ECO:0000259" key="8">
    <source>
        <dbReference type="SMART" id="SM00835"/>
    </source>
</evidence>
<evidence type="ECO:0000256" key="5">
    <source>
        <dbReference type="ARBA" id="ARBA00023129"/>
    </source>
</evidence>
<dbReference type="InterPro" id="IPR014710">
    <property type="entry name" value="RmlC-like_jellyroll"/>
</dbReference>
<feature type="chain" id="PRO_5035469184" evidence="7">
    <location>
        <begin position="23"/>
        <end position="466"/>
    </location>
</feature>
<dbReference type="Pfam" id="PF00190">
    <property type="entry name" value="Cupin_1"/>
    <property type="match status" value="2"/>
</dbReference>
<comment type="similarity">
    <text evidence="1">Belongs to the 11S seed storage protein (globulins) family.</text>
</comment>
<keyword evidence="4" id="KW-0758">Storage protein</keyword>
<dbReference type="SMART" id="SM00835">
    <property type="entry name" value="Cupin_1"/>
    <property type="match status" value="2"/>
</dbReference>
<gene>
    <name evidence="9" type="ORF">COCNU_07G004130</name>
</gene>
<evidence type="ECO:0000313" key="10">
    <source>
        <dbReference type="Proteomes" id="UP000797356"/>
    </source>
</evidence>
<evidence type="ECO:0000256" key="3">
    <source>
        <dbReference type="ARBA" id="ARBA00022729"/>
    </source>
</evidence>
<dbReference type="EMBL" id="CM017878">
    <property type="protein sequence ID" value="KAG1354301.1"/>
    <property type="molecule type" value="Genomic_DNA"/>
</dbReference>